<dbReference type="PANTHER" id="PTHR25466">
    <property type="entry name" value="T-LYMPHOCYTE ACTIVATION ANTIGEN"/>
    <property type="match status" value="1"/>
</dbReference>
<dbReference type="InterPro" id="IPR013106">
    <property type="entry name" value="Ig_V-set"/>
</dbReference>
<dbReference type="InterPro" id="IPR007110">
    <property type="entry name" value="Ig-like_dom"/>
</dbReference>
<accession>A0A5N5MLJ5</accession>
<evidence type="ECO:0000313" key="14">
    <source>
        <dbReference type="Proteomes" id="UP000327468"/>
    </source>
</evidence>
<keyword evidence="10" id="KW-0393">Immunoglobulin domain</keyword>
<dbReference type="EMBL" id="VFJC01000013">
    <property type="protein sequence ID" value="KAB5555837.1"/>
    <property type="molecule type" value="Genomic_DNA"/>
</dbReference>
<evidence type="ECO:0000256" key="5">
    <source>
        <dbReference type="ARBA" id="ARBA00022989"/>
    </source>
</evidence>
<dbReference type="InterPro" id="IPR003598">
    <property type="entry name" value="Ig_sub2"/>
</dbReference>
<evidence type="ECO:0000256" key="7">
    <source>
        <dbReference type="ARBA" id="ARBA00023157"/>
    </source>
</evidence>
<evidence type="ECO:0000256" key="9">
    <source>
        <dbReference type="ARBA" id="ARBA00023180"/>
    </source>
</evidence>
<evidence type="ECO:0000256" key="10">
    <source>
        <dbReference type="ARBA" id="ARBA00023319"/>
    </source>
</evidence>
<feature type="domain" description="Ig-like" evidence="12">
    <location>
        <begin position="108"/>
        <end position="221"/>
    </location>
</feature>
<evidence type="ECO:0000256" key="8">
    <source>
        <dbReference type="ARBA" id="ARBA00023170"/>
    </source>
</evidence>
<organism evidence="13 14">
    <name type="scientific">Pangasianodon hypophthalmus</name>
    <name type="common">Striped catfish</name>
    <name type="synonym">Helicophagus hypophthalmus</name>
    <dbReference type="NCBI Taxonomy" id="310915"/>
    <lineage>
        <taxon>Eukaryota</taxon>
        <taxon>Metazoa</taxon>
        <taxon>Chordata</taxon>
        <taxon>Craniata</taxon>
        <taxon>Vertebrata</taxon>
        <taxon>Euteleostomi</taxon>
        <taxon>Actinopterygii</taxon>
        <taxon>Neopterygii</taxon>
        <taxon>Teleostei</taxon>
        <taxon>Ostariophysi</taxon>
        <taxon>Siluriformes</taxon>
        <taxon>Pangasiidae</taxon>
        <taxon>Pangasianodon</taxon>
    </lineage>
</organism>
<feature type="chain" id="PRO_5024377178" description="Ig-like domain-containing protein" evidence="11">
    <location>
        <begin position="23"/>
        <end position="233"/>
    </location>
</feature>
<evidence type="ECO:0000256" key="6">
    <source>
        <dbReference type="ARBA" id="ARBA00023136"/>
    </source>
</evidence>
<keyword evidence="7" id="KW-1015">Disulfide bond</keyword>
<dbReference type="SMART" id="SM00408">
    <property type="entry name" value="IGc2"/>
    <property type="match status" value="2"/>
</dbReference>
<dbReference type="SMART" id="SM00409">
    <property type="entry name" value="IG"/>
    <property type="match status" value="2"/>
</dbReference>
<keyword evidence="8" id="KW-0675">Receptor</keyword>
<evidence type="ECO:0000256" key="2">
    <source>
        <dbReference type="ARBA" id="ARBA00022475"/>
    </source>
</evidence>
<dbReference type="GO" id="GO:0009897">
    <property type="term" value="C:external side of plasma membrane"/>
    <property type="evidence" value="ECO:0007669"/>
    <property type="project" value="TreeGrafter"/>
</dbReference>
<dbReference type="AlphaFoldDB" id="A0A5N5MLJ5"/>
<dbReference type="InterPro" id="IPR013783">
    <property type="entry name" value="Ig-like_fold"/>
</dbReference>
<dbReference type="InterPro" id="IPR051713">
    <property type="entry name" value="T-cell_Activation_Regulation"/>
</dbReference>
<keyword evidence="2" id="KW-1003">Cell membrane</keyword>
<feature type="signal peptide" evidence="11">
    <location>
        <begin position="1"/>
        <end position="22"/>
    </location>
</feature>
<evidence type="ECO:0000256" key="11">
    <source>
        <dbReference type="SAM" id="SignalP"/>
    </source>
</evidence>
<comment type="caution">
    <text evidence="13">The sequence shown here is derived from an EMBL/GenBank/DDBJ whole genome shotgun (WGS) entry which is preliminary data.</text>
</comment>
<dbReference type="Pfam" id="PF07686">
    <property type="entry name" value="V-set"/>
    <property type="match status" value="2"/>
</dbReference>
<reference evidence="13 14" key="1">
    <citation type="submission" date="2019-06" db="EMBL/GenBank/DDBJ databases">
        <title>A chromosome-scale genome assembly of the striped catfish, Pangasianodon hypophthalmus.</title>
        <authorList>
            <person name="Wen M."/>
            <person name="Zahm M."/>
            <person name="Roques C."/>
            <person name="Cabau C."/>
            <person name="Klopp C."/>
            <person name="Donnadieu C."/>
            <person name="Jouanno E."/>
            <person name="Avarre J.-C."/>
            <person name="Campet M."/>
            <person name="Ha T.T.T."/>
            <person name="Dugue R."/>
            <person name="Lampietro C."/>
            <person name="Louis A."/>
            <person name="Herpin A."/>
            <person name="Echchiki A."/>
            <person name="Berthelot C."/>
            <person name="Parey E."/>
            <person name="Roest-Crollius H."/>
            <person name="Braasch I."/>
            <person name="Postlethwait J."/>
            <person name="Bobe J."/>
            <person name="Montfort J."/>
            <person name="Bouchez O."/>
            <person name="Begum T."/>
            <person name="Schartl M."/>
            <person name="Guiguen Y."/>
        </authorList>
    </citation>
    <scope>NUCLEOTIDE SEQUENCE [LARGE SCALE GENOMIC DNA]</scope>
    <source>
        <strain evidence="13 14">Indonesia</strain>
        <tissue evidence="13">Blood</tissue>
    </source>
</reference>
<feature type="domain" description="Ig-like" evidence="12">
    <location>
        <begin position="7"/>
        <end position="103"/>
    </location>
</feature>
<dbReference type="PROSITE" id="PS50835">
    <property type="entry name" value="IG_LIKE"/>
    <property type="match status" value="2"/>
</dbReference>
<keyword evidence="6" id="KW-0472">Membrane</keyword>
<dbReference type="GO" id="GO:0042102">
    <property type="term" value="P:positive regulation of T cell proliferation"/>
    <property type="evidence" value="ECO:0007669"/>
    <property type="project" value="TreeGrafter"/>
</dbReference>
<sequence>MKSPLIPDIAVIVSLLTLQCQAFIIREIIVNEPLTLPCTCPGNCSVVQWTRFIPSKALIAEIRTCHSEQHCQERFAVSGDTSRGNFSLTISSVAYNDAGSYRCSCNGTSVTEVKLKVFVPTVVKAFEGENVTLPCYGDTQKDVKDVKWKKAGQKVLLYTHANRSVTTDEASESRFLMSVEGFLDGDLSLHISSVHLSDAGLYRCLIRDESQDGEPRAVLLKVEGKYIPYSNGT</sequence>
<evidence type="ECO:0000256" key="4">
    <source>
        <dbReference type="ARBA" id="ARBA00022729"/>
    </source>
</evidence>
<dbReference type="GO" id="GO:0031295">
    <property type="term" value="P:T cell costimulation"/>
    <property type="evidence" value="ECO:0007669"/>
    <property type="project" value="TreeGrafter"/>
</dbReference>
<dbReference type="GO" id="GO:0042130">
    <property type="term" value="P:negative regulation of T cell proliferation"/>
    <property type="evidence" value="ECO:0007669"/>
    <property type="project" value="TreeGrafter"/>
</dbReference>
<evidence type="ECO:0000259" key="12">
    <source>
        <dbReference type="PROSITE" id="PS50835"/>
    </source>
</evidence>
<dbReference type="InterPro" id="IPR003599">
    <property type="entry name" value="Ig_sub"/>
</dbReference>
<dbReference type="InterPro" id="IPR036179">
    <property type="entry name" value="Ig-like_dom_sf"/>
</dbReference>
<proteinExistence type="predicted"/>
<gene>
    <name evidence="13" type="ORF">PHYPO_G00038740</name>
</gene>
<dbReference type="GO" id="GO:0007166">
    <property type="term" value="P:cell surface receptor signaling pathway"/>
    <property type="evidence" value="ECO:0007669"/>
    <property type="project" value="TreeGrafter"/>
</dbReference>
<dbReference type="Gene3D" id="2.60.40.10">
    <property type="entry name" value="Immunoglobulins"/>
    <property type="match status" value="2"/>
</dbReference>
<dbReference type="SUPFAM" id="SSF48726">
    <property type="entry name" value="Immunoglobulin"/>
    <property type="match status" value="2"/>
</dbReference>
<protein>
    <recommendedName>
        <fullName evidence="12">Ig-like domain-containing protein</fullName>
    </recommendedName>
</protein>
<dbReference type="SMART" id="SM00406">
    <property type="entry name" value="IGv"/>
    <property type="match status" value="2"/>
</dbReference>
<keyword evidence="5" id="KW-1133">Transmembrane helix</keyword>
<keyword evidence="9" id="KW-0325">Glycoprotein</keyword>
<keyword evidence="4 11" id="KW-0732">Signal</keyword>
<dbReference type="GO" id="GO:0071222">
    <property type="term" value="P:cellular response to lipopolysaccharide"/>
    <property type="evidence" value="ECO:0007669"/>
    <property type="project" value="TreeGrafter"/>
</dbReference>
<keyword evidence="14" id="KW-1185">Reference proteome</keyword>
<evidence type="ECO:0000256" key="3">
    <source>
        <dbReference type="ARBA" id="ARBA00022692"/>
    </source>
</evidence>
<evidence type="ECO:0000256" key="1">
    <source>
        <dbReference type="ARBA" id="ARBA00004251"/>
    </source>
</evidence>
<dbReference type="GO" id="GO:0006955">
    <property type="term" value="P:immune response"/>
    <property type="evidence" value="ECO:0007669"/>
    <property type="project" value="TreeGrafter"/>
</dbReference>
<keyword evidence="3" id="KW-0812">Transmembrane</keyword>
<name>A0A5N5MLJ5_PANHP</name>
<evidence type="ECO:0000313" key="13">
    <source>
        <dbReference type="EMBL" id="KAB5555837.1"/>
    </source>
</evidence>
<comment type="subcellular location">
    <subcellularLocation>
        <location evidence="1">Cell membrane</location>
        <topology evidence="1">Single-pass type I membrane protein</topology>
    </subcellularLocation>
</comment>
<dbReference type="PANTHER" id="PTHR25466:SF14">
    <property type="entry name" value="BUTYROPHILIN SUBFAMILY 2 MEMBER A2-LIKE-RELATED"/>
    <property type="match status" value="1"/>
</dbReference>
<dbReference type="Proteomes" id="UP000327468">
    <property type="component" value="Chromosome 12"/>
</dbReference>